<dbReference type="InterPro" id="IPR000182">
    <property type="entry name" value="GNAT_dom"/>
</dbReference>
<dbReference type="PANTHER" id="PTHR43420">
    <property type="entry name" value="ACETYLTRANSFERASE"/>
    <property type="match status" value="1"/>
</dbReference>
<dbReference type="RefSeq" id="WP_378930680.1">
    <property type="nucleotide sequence ID" value="NZ_JBHLVO010000002.1"/>
</dbReference>
<dbReference type="CDD" id="cd04301">
    <property type="entry name" value="NAT_SF"/>
    <property type="match status" value="1"/>
</dbReference>
<dbReference type="InterPro" id="IPR050680">
    <property type="entry name" value="YpeA/RimI_acetyltransf"/>
</dbReference>
<evidence type="ECO:0000259" key="3">
    <source>
        <dbReference type="PROSITE" id="PS51186"/>
    </source>
</evidence>
<dbReference type="EC" id="2.3.-.-" evidence="4"/>
<gene>
    <name evidence="4" type="ORF">ACFFIX_03760</name>
</gene>
<feature type="domain" description="N-acetyltransferase" evidence="3">
    <location>
        <begin position="1"/>
        <end position="166"/>
    </location>
</feature>
<evidence type="ECO:0000256" key="1">
    <source>
        <dbReference type="ARBA" id="ARBA00022679"/>
    </source>
</evidence>
<keyword evidence="5" id="KW-1185">Reference proteome</keyword>
<name>A0ABV6GAA1_9BACI</name>
<dbReference type="SUPFAM" id="SSF55729">
    <property type="entry name" value="Acyl-CoA N-acyltransferases (Nat)"/>
    <property type="match status" value="1"/>
</dbReference>
<comment type="caution">
    <text evidence="4">The sequence shown here is derived from an EMBL/GenBank/DDBJ whole genome shotgun (WGS) entry which is preliminary data.</text>
</comment>
<keyword evidence="2 4" id="KW-0012">Acyltransferase</keyword>
<dbReference type="Gene3D" id="3.40.630.30">
    <property type="match status" value="1"/>
</dbReference>
<dbReference type="GO" id="GO:0016746">
    <property type="term" value="F:acyltransferase activity"/>
    <property type="evidence" value="ECO:0007669"/>
    <property type="project" value="UniProtKB-KW"/>
</dbReference>
<accession>A0ABV6GAA1</accession>
<dbReference type="EMBL" id="JBHLVO010000002">
    <property type="protein sequence ID" value="MFC0270571.1"/>
    <property type="molecule type" value="Genomic_DNA"/>
</dbReference>
<dbReference type="PANTHER" id="PTHR43420:SF51">
    <property type="entry name" value="PEPTIDYL-LYSINE N-ACETYLTRANSFERASE YIAC"/>
    <property type="match status" value="1"/>
</dbReference>
<keyword evidence="1 4" id="KW-0808">Transferase</keyword>
<reference evidence="4 5" key="1">
    <citation type="submission" date="2024-09" db="EMBL/GenBank/DDBJ databases">
        <authorList>
            <person name="Sun Q."/>
            <person name="Mori K."/>
        </authorList>
    </citation>
    <scope>NUCLEOTIDE SEQUENCE [LARGE SCALE GENOMIC DNA]</scope>
    <source>
        <strain evidence="4 5">CCM 7228</strain>
    </source>
</reference>
<evidence type="ECO:0000313" key="4">
    <source>
        <dbReference type="EMBL" id="MFC0270571.1"/>
    </source>
</evidence>
<evidence type="ECO:0000256" key="2">
    <source>
        <dbReference type="ARBA" id="ARBA00023315"/>
    </source>
</evidence>
<proteinExistence type="predicted"/>
<dbReference type="PROSITE" id="PS51186">
    <property type="entry name" value="GNAT"/>
    <property type="match status" value="1"/>
</dbReference>
<sequence>MQIRKLIKEDAILYRELRLKALQYHPDAFGSSYEEEKGLTANDYGKRFGIPEAITLGAFEEEKLVGVVTLVIETKVKLKHRATIFAMYVAPSHRGQKIGQLLMEAVINEARKFEEIEQIYLTVVTTNQSAKKLYTAMGFEVFGLEKRALKLEECYLDEEHMVLFLN</sequence>
<dbReference type="Pfam" id="PF00583">
    <property type="entry name" value="Acetyltransf_1"/>
    <property type="match status" value="1"/>
</dbReference>
<dbReference type="InterPro" id="IPR016181">
    <property type="entry name" value="Acyl_CoA_acyltransferase"/>
</dbReference>
<protein>
    <submittedName>
        <fullName evidence="4">GNAT family N-acetyltransferase</fullName>
        <ecNumber evidence="4">2.3.-.-</ecNumber>
    </submittedName>
</protein>
<dbReference type="Proteomes" id="UP001589854">
    <property type="component" value="Unassembled WGS sequence"/>
</dbReference>
<evidence type="ECO:0000313" key="5">
    <source>
        <dbReference type="Proteomes" id="UP001589854"/>
    </source>
</evidence>
<organism evidence="4 5">
    <name type="scientific">Metabacillus herbersteinensis</name>
    <dbReference type="NCBI Taxonomy" id="283816"/>
    <lineage>
        <taxon>Bacteria</taxon>
        <taxon>Bacillati</taxon>
        <taxon>Bacillota</taxon>
        <taxon>Bacilli</taxon>
        <taxon>Bacillales</taxon>
        <taxon>Bacillaceae</taxon>
        <taxon>Metabacillus</taxon>
    </lineage>
</organism>